<dbReference type="Gene3D" id="3.90.640.10">
    <property type="entry name" value="Actin, Chain A, domain 4"/>
    <property type="match status" value="1"/>
</dbReference>
<feature type="region of interest" description="Disordered" evidence="4">
    <location>
        <begin position="343"/>
        <end position="370"/>
    </location>
</feature>
<keyword evidence="3" id="KW-0067">ATP-binding</keyword>
<dbReference type="PANTHER" id="PTHR19375">
    <property type="entry name" value="HEAT SHOCK PROTEIN 70KDA"/>
    <property type="match status" value="1"/>
</dbReference>
<evidence type="ECO:0008006" key="7">
    <source>
        <dbReference type="Google" id="ProtNLM"/>
    </source>
</evidence>
<sequence length="370" mass="41089">MPVHDGGRMVLIFDLGGGTFDISLLNIDPGVALGMAIFEVKAIAGNTHLGGADFDNELVNHCVREFMRKHHKNMTNNKKAFTRLRSACDRAKRMLSSRTQTTIEIDALHDAIDFCCTITRPRFEELNMELFSKCMEALEKCLSDAKVDKSSIHDVVLVGGSTRIPKVQSMLRDFFHGKELCRTINPDEAVAYGAAIQASVLSGETADGKVGDMLLLDVTPLSLGVGNSKIFTKMAIVIPRNTAIPVKKTEMFCTRHDNQSAIKFPMYEGESASTKENNLLGEFVISGLPKWPKGAIKFEVTFDIDDNGVLKVSAKETTIGMTKYITITNHSGRLRKEEIERMKQEAESYMESEIESRVTEQSTKKTKRAN</sequence>
<dbReference type="InterPro" id="IPR018181">
    <property type="entry name" value="Heat_shock_70_CS"/>
</dbReference>
<dbReference type="Proteomes" id="UP001054889">
    <property type="component" value="Unassembled WGS sequence"/>
</dbReference>
<evidence type="ECO:0000256" key="3">
    <source>
        <dbReference type="ARBA" id="ARBA00022840"/>
    </source>
</evidence>
<evidence type="ECO:0000256" key="2">
    <source>
        <dbReference type="ARBA" id="ARBA00022741"/>
    </source>
</evidence>
<proteinExistence type="inferred from homology"/>
<dbReference type="Pfam" id="PF00012">
    <property type="entry name" value="HSP70"/>
    <property type="match status" value="1"/>
</dbReference>
<keyword evidence="2" id="KW-0547">Nucleotide-binding</keyword>
<dbReference type="FunFam" id="3.90.640.10:FF:000002">
    <property type="entry name" value="Heat shock 70 kDa"/>
    <property type="match status" value="1"/>
</dbReference>
<organism evidence="5 6">
    <name type="scientific">Eleusine coracana subsp. coracana</name>
    <dbReference type="NCBI Taxonomy" id="191504"/>
    <lineage>
        <taxon>Eukaryota</taxon>
        <taxon>Viridiplantae</taxon>
        <taxon>Streptophyta</taxon>
        <taxon>Embryophyta</taxon>
        <taxon>Tracheophyta</taxon>
        <taxon>Spermatophyta</taxon>
        <taxon>Magnoliopsida</taxon>
        <taxon>Liliopsida</taxon>
        <taxon>Poales</taxon>
        <taxon>Poaceae</taxon>
        <taxon>PACMAD clade</taxon>
        <taxon>Chloridoideae</taxon>
        <taxon>Cynodonteae</taxon>
        <taxon>Eleusininae</taxon>
        <taxon>Eleusine</taxon>
    </lineage>
</organism>
<protein>
    <recommendedName>
        <fullName evidence="7">Heat shock cognate 70 kDa protein</fullName>
    </recommendedName>
</protein>
<comment type="caution">
    <text evidence="5">The sequence shown here is derived from an EMBL/GenBank/DDBJ whole genome shotgun (WGS) entry which is preliminary data.</text>
</comment>
<dbReference type="EMBL" id="BQKI01000082">
    <property type="protein sequence ID" value="GJN31052.1"/>
    <property type="molecule type" value="Genomic_DNA"/>
</dbReference>
<evidence type="ECO:0000313" key="5">
    <source>
        <dbReference type="EMBL" id="GJN31052.1"/>
    </source>
</evidence>
<reference evidence="5" key="1">
    <citation type="journal article" date="2018" name="DNA Res.">
        <title>Multiple hybrid de novo genome assembly of finger millet, an orphan allotetraploid crop.</title>
        <authorList>
            <person name="Hatakeyama M."/>
            <person name="Aluri S."/>
            <person name="Balachadran M.T."/>
            <person name="Sivarajan S.R."/>
            <person name="Patrignani A."/>
            <person name="Gruter S."/>
            <person name="Poveda L."/>
            <person name="Shimizu-Inatsugi R."/>
            <person name="Baeten J."/>
            <person name="Francoijs K.J."/>
            <person name="Nataraja K.N."/>
            <person name="Reddy Y.A.N."/>
            <person name="Phadnis S."/>
            <person name="Ravikumar R.L."/>
            <person name="Schlapbach R."/>
            <person name="Sreeman S.M."/>
            <person name="Shimizu K.K."/>
        </authorList>
    </citation>
    <scope>NUCLEOTIDE SEQUENCE</scope>
</reference>
<dbReference type="InterPro" id="IPR043129">
    <property type="entry name" value="ATPase_NBD"/>
</dbReference>
<dbReference type="SUPFAM" id="SSF53067">
    <property type="entry name" value="Actin-like ATPase domain"/>
    <property type="match status" value="1"/>
</dbReference>
<dbReference type="SUPFAM" id="SSF100920">
    <property type="entry name" value="Heat shock protein 70kD (HSP70), peptide-binding domain"/>
    <property type="match status" value="1"/>
</dbReference>
<dbReference type="PROSITE" id="PS01036">
    <property type="entry name" value="HSP70_3"/>
    <property type="match status" value="1"/>
</dbReference>
<accession>A0AAV5F7J7</accession>
<evidence type="ECO:0000256" key="4">
    <source>
        <dbReference type="SAM" id="MobiDB-lite"/>
    </source>
</evidence>
<keyword evidence="6" id="KW-1185">Reference proteome</keyword>
<reference evidence="5" key="2">
    <citation type="submission" date="2021-12" db="EMBL/GenBank/DDBJ databases">
        <title>Resequencing data analysis of finger millet.</title>
        <authorList>
            <person name="Hatakeyama M."/>
            <person name="Aluri S."/>
            <person name="Balachadran M.T."/>
            <person name="Sivarajan S.R."/>
            <person name="Poveda L."/>
            <person name="Shimizu-Inatsugi R."/>
            <person name="Schlapbach R."/>
            <person name="Sreeman S.M."/>
            <person name="Shimizu K.K."/>
        </authorList>
    </citation>
    <scope>NUCLEOTIDE SEQUENCE</scope>
</reference>
<evidence type="ECO:0000313" key="6">
    <source>
        <dbReference type="Proteomes" id="UP001054889"/>
    </source>
</evidence>
<dbReference type="FunFam" id="2.60.34.10:FF:000012">
    <property type="entry name" value="Heat shock 70 kDa protein"/>
    <property type="match status" value="1"/>
</dbReference>
<dbReference type="InterPro" id="IPR013126">
    <property type="entry name" value="Hsp_70_fam"/>
</dbReference>
<dbReference type="InterPro" id="IPR029047">
    <property type="entry name" value="HSP70_peptide-bd_sf"/>
</dbReference>
<evidence type="ECO:0000256" key="1">
    <source>
        <dbReference type="ARBA" id="ARBA00007381"/>
    </source>
</evidence>
<dbReference type="AlphaFoldDB" id="A0AAV5F7J7"/>
<gene>
    <name evidence="5" type="primary">gb19406</name>
    <name evidence="5" type="ORF">PR202_gb19406</name>
</gene>
<dbReference type="PROSITE" id="PS00329">
    <property type="entry name" value="HSP70_2"/>
    <property type="match status" value="1"/>
</dbReference>
<dbReference type="Gene3D" id="2.60.34.10">
    <property type="entry name" value="Substrate Binding Domain Of DNAk, Chain A, domain 1"/>
    <property type="match status" value="1"/>
</dbReference>
<name>A0AAV5F7J7_ELECO</name>
<dbReference type="Gene3D" id="3.30.420.40">
    <property type="match status" value="2"/>
</dbReference>
<dbReference type="GO" id="GO:0005524">
    <property type="term" value="F:ATP binding"/>
    <property type="evidence" value="ECO:0007669"/>
    <property type="project" value="UniProtKB-KW"/>
</dbReference>
<dbReference type="GO" id="GO:0140662">
    <property type="term" value="F:ATP-dependent protein folding chaperone"/>
    <property type="evidence" value="ECO:0007669"/>
    <property type="project" value="InterPro"/>
</dbReference>
<comment type="similarity">
    <text evidence="1">Belongs to the heat shock protein 70 family.</text>
</comment>
<dbReference type="PRINTS" id="PR00301">
    <property type="entry name" value="HEATSHOCK70"/>
</dbReference>